<feature type="region of interest" description="Disordered" evidence="1">
    <location>
        <begin position="223"/>
        <end position="243"/>
    </location>
</feature>
<dbReference type="FunFam" id="1.10.287.110:FF:000043">
    <property type="entry name" value="J-domain protein required for chloroplast accumulation response 1"/>
    <property type="match status" value="1"/>
</dbReference>
<dbReference type="GO" id="GO:0031982">
    <property type="term" value="C:vesicle"/>
    <property type="evidence" value="ECO:0000318"/>
    <property type="project" value="GO_Central"/>
</dbReference>
<dbReference type="InterPro" id="IPR036869">
    <property type="entry name" value="J_dom_sf"/>
</dbReference>
<evidence type="ECO:0000256" key="1">
    <source>
        <dbReference type="SAM" id="MobiDB-lite"/>
    </source>
</evidence>
<dbReference type="Gene3D" id="1.10.287.110">
    <property type="entry name" value="DnaJ domain"/>
    <property type="match status" value="1"/>
</dbReference>
<gene>
    <name evidence="2" type="ORF">HanXRQr2_Chr16g0736151</name>
</gene>
<dbReference type="GO" id="GO:0072583">
    <property type="term" value="P:clathrin-dependent endocytosis"/>
    <property type="evidence" value="ECO:0000318"/>
    <property type="project" value="GO_Central"/>
</dbReference>
<reference evidence="2" key="2">
    <citation type="submission" date="2020-06" db="EMBL/GenBank/DDBJ databases">
        <title>Helianthus annuus Genome sequencing and assembly Release 2.</title>
        <authorList>
            <person name="Gouzy J."/>
            <person name="Langlade N."/>
            <person name="Munos S."/>
        </authorList>
    </citation>
    <scope>NUCLEOTIDE SEQUENCE</scope>
    <source>
        <tissue evidence="2">Leaves</tissue>
    </source>
</reference>
<comment type="caution">
    <text evidence="2">The sequence shown here is derived from an EMBL/GenBank/DDBJ whole genome shotgun (WGS) entry which is preliminary data.</text>
</comment>
<dbReference type="GO" id="GO:0072318">
    <property type="term" value="P:clathrin coat disassembly"/>
    <property type="evidence" value="ECO:0000318"/>
    <property type="project" value="GO_Central"/>
</dbReference>
<dbReference type="PANTHER" id="PTHR23172:SF64">
    <property type="entry name" value="J DOMAIN-CONTAINING PROTEIN REQUIRED FOR CHLOROPLAST ACCUMULATION RESPONSE 1"/>
    <property type="match status" value="1"/>
</dbReference>
<protein>
    <submittedName>
        <fullName evidence="2">Chaperone J-domain superfamily</fullName>
    </submittedName>
</protein>
<organism evidence="2 3">
    <name type="scientific">Helianthus annuus</name>
    <name type="common">Common sunflower</name>
    <dbReference type="NCBI Taxonomy" id="4232"/>
    <lineage>
        <taxon>Eukaryota</taxon>
        <taxon>Viridiplantae</taxon>
        <taxon>Streptophyta</taxon>
        <taxon>Embryophyta</taxon>
        <taxon>Tracheophyta</taxon>
        <taxon>Spermatophyta</taxon>
        <taxon>Magnoliopsida</taxon>
        <taxon>eudicotyledons</taxon>
        <taxon>Gunneridae</taxon>
        <taxon>Pentapetalae</taxon>
        <taxon>asterids</taxon>
        <taxon>campanulids</taxon>
        <taxon>Asterales</taxon>
        <taxon>Asteraceae</taxon>
        <taxon>Asteroideae</taxon>
        <taxon>Heliantheae alliance</taxon>
        <taxon>Heliantheae</taxon>
        <taxon>Helianthus</taxon>
    </lineage>
</organism>
<sequence length="508" mass="56990">MDSDSDINFDDVFGGPPMWTRYTYGGGSQMKSWEETMVFGEPNDHDVFRTSTDESVRWSSPSLPTKMTKAVDTPVFGSSVHTQNNHPYRFSSPSTQILRNNSCRSAGQTLLTRESSSKEWLFKNKKSSKESVYSTRSTDDHKSKARTGSSGIDFHFSMHKWANVGVPSLMSLHQGTHPGSSKVSVLSIDNMQNSGFPNKDLYAEKQQVKSSLLHDEFERKGYEEAGTKKKMSSSNKAEGVGSPKNQVKVMLKDLFKMPNHESPPKTKTKTKTKVSSSIWKTGAKKRIQEEVTDIISNLDTNVEMMTDAFKTTSFACDLPVECVKMAQDASVTLPLDSRVPDDSFMVKEEIKRSKKQKFAQNRTIRTLDDIDFQKNASPTSDSIPKGSQASVETIDDLSFDNFQVEELEPVASEAIMALDSKIHMWSSGRTGNIRSLLSTLHFVLWAESGWKPVALVDIIEANALKKSYNRAMLCLHPDKLQQKGIDSHKKYIAEKVLDILQEAWDHLN</sequence>
<evidence type="ECO:0000313" key="2">
    <source>
        <dbReference type="EMBL" id="KAF5759021.1"/>
    </source>
</evidence>
<dbReference type="PANTHER" id="PTHR23172">
    <property type="entry name" value="AUXILIN/CYCLIN G-ASSOCIATED KINASE-RELATED"/>
    <property type="match status" value="1"/>
</dbReference>
<feature type="region of interest" description="Disordered" evidence="1">
    <location>
        <begin position="257"/>
        <end position="277"/>
    </location>
</feature>
<dbReference type="EMBL" id="MNCJ02000331">
    <property type="protein sequence ID" value="KAF5759021.1"/>
    <property type="molecule type" value="Genomic_DNA"/>
</dbReference>
<dbReference type="GO" id="GO:0005737">
    <property type="term" value="C:cytoplasm"/>
    <property type="evidence" value="ECO:0000318"/>
    <property type="project" value="GO_Central"/>
</dbReference>
<dbReference type="SUPFAM" id="SSF46565">
    <property type="entry name" value="Chaperone J-domain"/>
    <property type="match status" value="1"/>
</dbReference>
<proteinExistence type="predicted"/>
<dbReference type="OrthoDB" id="1717591at2759"/>
<dbReference type="Proteomes" id="UP000215914">
    <property type="component" value="Unassembled WGS sequence"/>
</dbReference>
<evidence type="ECO:0000313" key="3">
    <source>
        <dbReference type="Proteomes" id="UP000215914"/>
    </source>
</evidence>
<dbReference type="GO" id="GO:0030276">
    <property type="term" value="F:clathrin binding"/>
    <property type="evidence" value="ECO:0000318"/>
    <property type="project" value="GO_Central"/>
</dbReference>
<accession>A0A9K3DRW8</accession>
<dbReference type="AlphaFoldDB" id="A0A9K3DRW8"/>
<dbReference type="Gramene" id="mRNA:HanXRQr2_Chr16g0736151">
    <property type="protein sequence ID" value="mRNA:HanXRQr2_Chr16g0736151"/>
    <property type="gene ID" value="HanXRQr2_Chr16g0736151"/>
</dbReference>
<keyword evidence="3" id="KW-1185">Reference proteome</keyword>
<reference evidence="2" key="1">
    <citation type="journal article" date="2017" name="Nature">
        <title>The sunflower genome provides insights into oil metabolism, flowering and Asterid evolution.</title>
        <authorList>
            <person name="Badouin H."/>
            <person name="Gouzy J."/>
            <person name="Grassa C.J."/>
            <person name="Murat F."/>
            <person name="Staton S.E."/>
            <person name="Cottret L."/>
            <person name="Lelandais-Briere C."/>
            <person name="Owens G.L."/>
            <person name="Carrere S."/>
            <person name="Mayjonade B."/>
            <person name="Legrand L."/>
            <person name="Gill N."/>
            <person name="Kane N.C."/>
            <person name="Bowers J.E."/>
            <person name="Hubner S."/>
            <person name="Bellec A."/>
            <person name="Berard A."/>
            <person name="Berges H."/>
            <person name="Blanchet N."/>
            <person name="Boniface M.C."/>
            <person name="Brunel D."/>
            <person name="Catrice O."/>
            <person name="Chaidir N."/>
            <person name="Claudel C."/>
            <person name="Donnadieu C."/>
            <person name="Faraut T."/>
            <person name="Fievet G."/>
            <person name="Helmstetter N."/>
            <person name="King M."/>
            <person name="Knapp S.J."/>
            <person name="Lai Z."/>
            <person name="Le Paslier M.C."/>
            <person name="Lippi Y."/>
            <person name="Lorenzon L."/>
            <person name="Mandel J.R."/>
            <person name="Marage G."/>
            <person name="Marchand G."/>
            <person name="Marquand E."/>
            <person name="Bret-Mestries E."/>
            <person name="Morien E."/>
            <person name="Nambeesan S."/>
            <person name="Nguyen T."/>
            <person name="Pegot-Espagnet P."/>
            <person name="Pouilly N."/>
            <person name="Raftis F."/>
            <person name="Sallet E."/>
            <person name="Schiex T."/>
            <person name="Thomas J."/>
            <person name="Vandecasteele C."/>
            <person name="Vares D."/>
            <person name="Vear F."/>
            <person name="Vautrin S."/>
            <person name="Crespi M."/>
            <person name="Mangin B."/>
            <person name="Burke J.M."/>
            <person name="Salse J."/>
            <person name="Munos S."/>
            <person name="Vincourt P."/>
            <person name="Rieseberg L.H."/>
            <person name="Langlade N.B."/>
        </authorList>
    </citation>
    <scope>NUCLEOTIDE SEQUENCE</scope>
    <source>
        <tissue evidence="2">Leaves</tissue>
    </source>
</reference>
<name>A0A9K3DRW8_HELAN</name>